<gene>
    <name evidence="1" type="ORF">AVEN_134502_1</name>
</gene>
<keyword evidence="2" id="KW-1185">Reference proteome</keyword>
<dbReference type="EMBL" id="BGPR01036318">
    <property type="protein sequence ID" value="GBO11482.1"/>
    <property type="molecule type" value="Genomic_DNA"/>
</dbReference>
<protein>
    <submittedName>
        <fullName evidence="1">Uncharacterized protein</fullName>
    </submittedName>
</protein>
<evidence type="ECO:0000313" key="1">
    <source>
        <dbReference type="EMBL" id="GBO11482.1"/>
    </source>
</evidence>
<dbReference type="Proteomes" id="UP000499080">
    <property type="component" value="Unassembled WGS sequence"/>
</dbReference>
<comment type="caution">
    <text evidence="1">The sequence shown here is derived from an EMBL/GenBank/DDBJ whole genome shotgun (WGS) entry which is preliminary data.</text>
</comment>
<evidence type="ECO:0000313" key="2">
    <source>
        <dbReference type="Proteomes" id="UP000499080"/>
    </source>
</evidence>
<dbReference type="AlphaFoldDB" id="A0A4Y2UH13"/>
<dbReference type="OrthoDB" id="411823at2759"/>
<organism evidence="1 2">
    <name type="scientific">Araneus ventricosus</name>
    <name type="common">Orbweaver spider</name>
    <name type="synonym">Epeira ventricosa</name>
    <dbReference type="NCBI Taxonomy" id="182803"/>
    <lineage>
        <taxon>Eukaryota</taxon>
        <taxon>Metazoa</taxon>
        <taxon>Ecdysozoa</taxon>
        <taxon>Arthropoda</taxon>
        <taxon>Chelicerata</taxon>
        <taxon>Arachnida</taxon>
        <taxon>Araneae</taxon>
        <taxon>Araneomorphae</taxon>
        <taxon>Entelegynae</taxon>
        <taxon>Araneoidea</taxon>
        <taxon>Araneidae</taxon>
        <taxon>Araneus</taxon>
    </lineage>
</organism>
<name>A0A4Y2UH13_ARAVE</name>
<accession>A0A4Y2UH13</accession>
<sequence>MVEVLRLGSPRPFHHPLFIWLFSHRKFFFFRHSSRLEHPSTQHIESLELPDTCQVSAKIQNSRLAFAGVTPVSGTHPIPIRITLCTDNSHITQALTNHGRFPSYFRRFNIKECTCRCGEDTSDDALHYIYHCPLVTHLRNRISPSHSLPQIISDIRMAQELGRIINFVNSHQDDILQLDD</sequence>
<reference evidence="1 2" key="1">
    <citation type="journal article" date="2019" name="Sci. Rep.">
        <title>Orb-weaving spider Araneus ventricosus genome elucidates the spidroin gene catalogue.</title>
        <authorList>
            <person name="Kono N."/>
            <person name="Nakamura H."/>
            <person name="Ohtoshi R."/>
            <person name="Moran D.A.P."/>
            <person name="Shinohara A."/>
            <person name="Yoshida Y."/>
            <person name="Fujiwara M."/>
            <person name="Mori M."/>
            <person name="Tomita M."/>
            <person name="Arakawa K."/>
        </authorList>
    </citation>
    <scope>NUCLEOTIDE SEQUENCE [LARGE SCALE GENOMIC DNA]</scope>
</reference>
<proteinExistence type="predicted"/>